<dbReference type="NCBIfam" id="NF003806">
    <property type="entry name" value="PRK05395.1-3"/>
    <property type="match status" value="1"/>
</dbReference>
<dbReference type="Proteomes" id="UP000824220">
    <property type="component" value="Unassembled WGS sequence"/>
</dbReference>
<comment type="catalytic activity">
    <reaction evidence="1 7">
        <text>3-dehydroquinate = 3-dehydroshikimate + H2O</text>
        <dbReference type="Rhea" id="RHEA:21096"/>
        <dbReference type="ChEBI" id="CHEBI:15377"/>
        <dbReference type="ChEBI" id="CHEBI:16630"/>
        <dbReference type="ChEBI" id="CHEBI:32364"/>
        <dbReference type="EC" id="4.2.1.10"/>
    </reaction>
</comment>
<keyword evidence="6 7" id="KW-0456">Lyase</keyword>
<comment type="subunit">
    <text evidence="4 7">Homododecamer.</text>
</comment>
<proteinExistence type="inferred from homology"/>
<feature type="binding site" evidence="7 9">
    <location>
        <position position="80"/>
    </location>
    <ligand>
        <name>substrate</name>
    </ligand>
</feature>
<feature type="binding site" evidence="7 9">
    <location>
        <position position="74"/>
    </location>
    <ligand>
        <name>substrate</name>
    </ligand>
</feature>
<dbReference type="GO" id="GO:0009073">
    <property type="term" value="P:aromatic amino acid family biosynthetic process"/>
    <property type="evidence" value="ECO:0007669"/>
    <property type="project" value="UniProtKB-KW"/>
</dbReference>
<feature type="active site" description="Proton acceptor" evidence="7 8">
    <location>
        <position position="23"/>
    </location>
</feature>
<evidence type="ECO:0000256" key="8">
    <source>
        <dbReference type="PIRSR" id="PIRSR001399-1"/>
    </source>
</evidence>
<feature type="binding site" evidence="7 9">
    <location>
        <begin position="101"/>
        <end position="102"/>
    </location>
    <ligand>
        <name>substrate</name>
    </ligand>
</feature>
<dbReference type="EMBL" id="DXAM01000005">
    <property type="protein sequence ID" value="HJA03270.1"/>
    <property type="molecule type" value="Genomic_DNA"/>
</dbReference>
<dbReference type="PIRSF" id="PIRSF001399">
    <property type="entry name" value="DHquinase_II"/>
    <property type="match status" value="1"/>
</dbReference>
<protein>
    <recommendedName>
        <fullName evidence="5 7">3-dehydroquinate dehydratase</fullName>
        <shortName evidence="7">3-dehydroquinase</shortName>
        <ecNumber evidence="5 7">4.2.1.10</ecNumber>
    </recommendedName>
    <alternativeName>
        <fullName evidence="7">Type II DHQase</fullName>
    </alternativeName>
</protein>
<evidence type="ECO:0000256" key="5">
    <source>
        <dbReference type="ARBA" id="ARBA00012060"/>
    </source>
</evidence>
<comment type="pathway">
    <text evidence="2 7">Metabolic intermediate biosynthesis; chorismate biosynthesis; chorismate from D-erythrose 4-phosphate and phosphoenolpyruvate: step 3/7.</text>
</comment>
<gene>
    <name evidence="7 11" type="primary">aroQ</name>
    <name evidence="11" type="ORF">H9800_00210</name>
</gene>
<evidence type="ECO:0000256" key="7">
    <source>
        <dbReference type="HAMAP-Rule" id="MF_00169"/>
    </source>
</evidence>
<evidence type="ECO:0000256" key="6">
    <source>
        <dbReference type="ARBA" id="ARBA00023239"/>
    </source>
</evidence>
<comment type="function">
    <text evidence="7">Catalyzes a trans-dehydration via an enolate intermediate.</text>
</comment>
<name>A0A9D2KFV1_9MICO</name>
<evidence type="ECO:0000256" key="10">
    <source>
        <dbReference type="PIRSR" id="PIRSR001399-3"/>
    </source>
</evidence>
<evidence type="ECO:0000256" key="3">
    <source>
        <dbReference type="ARBA" id="ARBA00011037"/>
    </source>
</evidence>
<dbReference type="InterPro" id="IPR001874">
    <property type="entry name" value="DHquinase_II"/>
</dbReference>
<evidence type="ECO:0000313" key="12">
    <source>
        <dbReference type="Proteomes" id="UP000824220"/>
    </source>
</evidence>
<dbReference type="GO" id="GO:0009423">
    <property type="term" value="P:chorismate biosynthetic process"/>
    <property type="evidence" value="ECO:0007669"/>
    <property type="project" value="UniProtKB-UniRule"/>
</dbReference>
<dbReference type="PANTHER" id="PTHR21272">
    <property type="entry name" value="CATABOLIC 3-DEHYDROQUINASE"/>
    <property type="match status" value="1"/>
</dbReference>
<organism evidence="11 12">
    <name type="scientific">Candidatus Microbacterium stercoravium</name>
    <dbReference type="NCBI Taxonomy" id="2838697"/>
    <lineage>
        <taxon>Bacteria</taxon>
        <taxon>Bacillati</taxon>
        <taxon>Actinomycetota</taxon>
        <taxon>Actinomycetes</taxon>
        <taxon>Micrococcales</taxon>
        <taxon>Microbacteriaceae</taxon>
        <taxon>Microbacterium</taxon>
    </lineage>
</organism>
<evidence type="ECO:0000256" key="9">
    <source>
        <dbReference type="PIRSR" id="PIRSR001399-2"/>
    </source>
</evidence>
<reference evidence="11" key="1">
    <citation type="journal article" date="2021" name="PeerJ">
        <title>Extensive microbial diversity within the chicken gut microbiome revealed by metagenomics and culture.</title>
        <authorList>
            <person name="Gilroy R."/>
            <person name="Ravi A."/>
            <person name="Getino M."/>
            <person name="Pursley I."/>
            <person name="Horton D.L."/>
            <person name="Alikhan N.F."/>
            <person name="Baker D."/>
            <person name="Gharbi K."/>
            <person name="Hall N."/>
            <person name="Watson M."/>
            <person name="Adriaenssens E.M."/>
            <person name="Foster-Nyarko E."/>
            <person name="Jarju S."/>
            <person name="Secka A."/>
            <person name="Antonio M."/>
            <person name="Oren A."/>
            <person name="Chaudhuri R.R."/>
            <person name="La Ragione R."/>
            <person name="Hildebrand F."/>
            <person name="Pallen M.J."/>
        </authorList>
    </citation>
    <scope>NUCLEOTIDE SEQUENCE</scope>
    <source>
        <strain evidence="11">ChiHjej8B7-3636</strain>
    </source>
</reference>
<comment type="similarity">
    <text evidence="3 7">Belongs to the type-II 3-dehydroquinase family.</text>
</comment>
<dbReference type="PANTHER" id="PTHR21272:SF3">
    <property type="entry name" value="CATABOLIC 3-DEHYDROQUINASE"/>
    <property type="match status" value="1"/>
</dbReference>
<dbReference type="GO" id="GO:0019631">
    <property type="term" value="P:quinate catabolic process"/>
    <property type="evidence" value="ECO:0007669"/>
    <property type="project" value="TreeGrafter"/>
</dbReference>
<dbReference type="InterPro" id="IPR036441">
    <property type="entry name" value="DHquinase_II_sf"/>
</dbReference>
<keyword evidence="7" id="KW-0057">Aromatic amino acid biosynthesis</keyword>
<dbReference type="Gene3D" id="3.40.50.9100">
    <property type="entry name" value="Dehydroquinase, class II"/>
    <property type="match status" value="1"/>
</dbReference>
<dbReference type="NCBIfam" id="NF003807">
    <property type="entry name" value="PRK05395.1-4"/>
    <property type="match status" value="1"/>
</dbReference>
<reference evidence="11" key="2">
    <citation type="submission" date="2021-04" db="EMBL/GenBank/DDBJ databases">
        <authorList>
            <person name="Gilroy R."/>
        </authorList>
    </citation>
    <scope>NUCLEOTIDE SEQUENCE</scope>
    <source>
        <strain evidence="11">ChiHjej8B7-3636</strain>
    </source>
</reference>
<feature type="binding site" evidence="7 9">
    <location>
        <position position="87"/>
    </location>
    <ligand>
        <name>substrate</name>
    </ligand>
</feature>
<feature type="binding site" evidence="7 9">
    <location>
        <position position="111"/>
    </location>
    <ligand>
        <name>substrate</name>
    </ligand>
</feature>
<dbReference type="CDD" id="cd00466">
    <property type="entry name" value="DHQase_II"/>
    <property type="match status" value="1"/>
</dbReference>
<dbReference type="EC" id="4.2.1.10" evidence="5 7"/>
<dbReference type="NCBIfam" id="NF003805">
    <property type="entry name" value="PRK05395.1-2"/>
    <property type="match status" value="1"/>
</dbReference>
<dbReference type="SUPFAM" id="SSF52304">
    <property type="entry name" value="Type II 3-dehydroquinate dehydratase"/>
    <property type="match status" value="1"/>
</dbReference>
<comment type="caution">
    <text evidence="11">The sequence shown here is derived from an EMBL/GenBank/DDBJ whole genome shotgun (WGS) entry which is preliminary data.</text>
</comment>
<dbReference type="AlphaFoldDB" id="A0A9D2KFV1"/>
<accession>A0A9D2KFV1</accession>
<feature type="active site" description="Proton donor" evidence="7 8">
    <location>
        <position position="100"/>
    </location>
</feature>
<dbReference type="NCBIfam" id="TIGR01088">
    <property type="entry name" value="aroQ"/>
    <property type="match status" value="1"/>
</dbReference>
<dbReference type="HAMAP" id="MF_00169">
    <property type="entry name" value="AroQ"/>
    <property type="match status" value="1"/>
</dbReference>
<feature type="site" description="Transition state stabilizer" evidence="7 10">
    <location>
        <position position="18"/>
    </location>
</feature>
<sequence>MTRILVVNGPNLNLLGTRRPDVYGSQSLEDVIALAREAGEVQRIDIRDVQSNSEGALVDAIHGARADCDGIIINAGAYSHTSIAIRDALEAVELPFVEVHISNVYAREEFRHHSHLSALASCVIAGAGTQGYAFAVHHLAAIL</sequence>
<evidence type="ECO:0000313" key="11">
    <source>
        <dbReference type="EMBL" id="HJA03270.1"/>
    </source>
</evidence>
<evidence type="ECO:0000256" key="1">
    <source>
        <dbReference type="ARBA" id="ARBA00001864"/>
    </source>
</evidence>
<evidence type="ECO:0000256" key="4">
    <source>
        <dbReference type="ARBA" id="ARBA00011193"/>
    </source>
</evidence>
<dbReference type="GO" id="GO:0008652">
    <property type="term" value="P:amino acid biosynthetic process"/>
    <property type="evidence" value="ECO:0007669"/>
    <property type="project" value="UniProtKB-KW"/>
</dbReference>
<evidence type="ECO:0000256" key="2">
    <source>
        <dbReference type="ARBA" id="ARBA00004902"/>
    </source>
</evidence>
<keyword evidence="7" id="KW-0028">Amino-acid biosynthesis</keyword>
<dbReference type="Pfam" id="PF01220">
    <property type="entry name" value="DHquinase_II"/>
    <property type="match status" value="1"/>
</dbReference>
<dbReference type="GO" id="GO:0003855">
    <property type="term" value="F:3-dehydroquinate dehydratase activity"/>
    <property type="evidence" value="ECO:0007669"/>
    <property type="project" value="UniProtKB-UniRule"/>
</dbReference>